<feature type="compositionally biased region" description="Basic and acidic residues" evidence="1">
    <location>
        <begin position="233"/>
        <end position="244"/>
    </location>
</feature>
<keyword evidence="3" id="KW-1185">Reference proteome</keyword>
<organism evidence="2 3">
    <name type="scientific">Meganyctiphanes norvegica</name>
    <name type="common">Northern krill</name>
    <name type="synonym">Thysanopoda norvegica</name>
    <dbReference type="NCBI Taxonomy" id="48144"/>
    <lineage>
        <taxon>Eukaryota</taxon>
        <taxon>Metazoa</taxon>
        <taxon>Ecdysozoa</taxon>
        <taxon>Arthropoda</taxon>
        <taxon>Crustacea</taxon>
        <taxon>Multicrustacea</taxon>
        <taxon>Malacostraca</taxon>
        <taxon>Eumalacostraca</taxon>
        <taxon>Eucarida</taxon>
        <taxon>Euphausiacea</taxon>
        <taxon>Euphausiidae</taxon>
        <taxon>Meganyctiphanes</taxon>
    </lineage>
</organism>
<sequence length="244" mass="26828">MSLLNSSSSLSSNRSLSNSSNSSSCRNWRATWEEENDEVIRSCKIHLMRRILGPGAFHWAIMFDWGDYLATYEASAEDGYLIPRWKRGGPKSESDDGVTYEWYELREYTAHDCSPKQVNDHAKSIGINGKKYEVLSVNCHEWAKKLVREFGVILPPGAAAVARTGSTIAMFSAFLAGAPAAIAATAVFTAANAVLNSVSSSTSRSLSRSDVQQRSLTEVPNAVQHRQIQGSEAEEHSMKIHSPD</sequence>
<feature type="compositionally biased region" description="Polar residues" evidence="1">
    <location>
        <begin position="210"/>
        <end position="230"/>
    </location>
</feature>
<proteinExistence type="predicted"/>
<gene>
    <name evidence="2" type="ORF">MNOR_LOCUS32384</name>
</gene>
<dbReference type="AlphaFoldDB" id="A0AAV2S6H5"/>
<name>A0AAV2S6H5_MEGNR</name>
<feature type="region of interest" description="Disordered" evidence="1">
    <location>
        <begin position="1"/>
        <end position="24"/>
    </location>
</feature>
<evidence type="ECO:0008006" key="4">
    <source>
        <dbReference type="Google" id="ProtNLM"/>
    </source>
</evidence>
<dbReference type="Proteomes" id="UP001497623">
    <property type="component" value="Unassembled WGS sequence"/>
</dbReference>
<accession>A0AAV2S6H5</accession>
<evidence type="ECO:0000256" key="1">
    <source>
        <dbReference type="SAM" id="MobiDB-lite"/>
    </source>
</evidence>
<feature type="region of interest" description="Disordered" evidence="1">
    <location>
        <begin position="204"/>
        <end position="244"/>
    </location>
</feature>
<comment type="caution">
    <text evidence="2">The sequence shown here is derived from an EMBL/GenBank/DDBJ whole genome shotgun (WGS) entry which is preliminary data.</text>
</comment>
<evidence type="ECO:0000313" key="2">
    <source>
        <dbReference type="EMBL" id="CAL4160106.1"/>
    </source>
</evidence>
<evidence type="ECO:0000313" key="3">
    <source>
        <dbReference type="Proteomes" id="UP001497623"/>
    </source>
</evidence>
<protein>
    <recommendedName>
        <fullName evidence="4">LRAT domain-containing protein</fullName>
    </recommendedName>
</protein>
<reference evidence="2 3" key="1">
    <citation type="submission" date="2024-05" db="EMBL/GenBank/DDBJ databases">
        <authorList>
            <person name="Wallberg A."/>
        </authorList>
    </citation>
    <scope>NUCLEOTIDE SEQUENCE [LARGE SCALE GENOMIC DNA]</scope>
</reference>
<dbReference type="EMBL" id="CAXKWB010043923">
    <property type="protein sequence ID" value="CAL4160106.1"/>
    <property type="molecule type" value="Genomic_DNA"/>
</dbReference>